<dbReference type="GO" id="GO:0043130">
    <property type="term" value="F:ubiquitin binding"/>
    <property type="evidence" value="ECO:0007669"/>
    <property type="project" value="TreeGrafter"/>
</dbReference>
<feature type="transmembrane region" description="Helical" evidence="2">
    <location>
        <begin position="1722"/>
        <end position="1749"/>
    </location>
</feature>
<dbReference type="OrthoDB" id="548080at2759"/>
<keyword evidence="2" id="KW-1133">Transmembrane helix</keyword>
<dbReference type="SUPFAM" id="SSF51126">
    <property type="entry name" value="Pectin lyase-like"/>
    <property type="match status" value="1"/>
</dbReference>
<feature type="compositionally biased region" description="Acidic residues" evidence="1">
    <location>
        <begin position="773"/>
        <end position="784"/>
    </location>
</feature>
<gene>
    <name evidence="3" type="ORF">GPECTOR_134g619</name>
</gene>
<feature type="compositionally biased region" description="Low complexity" evidence="1">
    <location>
        <begin position="1134"/>
        <end position="1149"/>
    </location>
</feature>
<evidence type="ECO:0000256" key="1">
    <source>
        <dbReference type="SAM" id="MobiDB-lite"/>
    </source>
</evidence>
<sequence length="1772" mass="180992">MARSTIANNSVVNSTAASAASNDTLSAELLHRLLQLNVSGMTDRVAAAGGALYVAGRVNSLLISGSSSVSGNNATFGQGGAVCTELWLGNLTLTGVSSADGNHAGGDGDFDGLGGFLASDTAYRYVSAGTSITVSGGSSLSRNSAWHAGAAIALWMRSILITENSRVDGNTAVDVGGAFTSYFTDSWRVTEPADRSWDSVVITNYSSMSYNHAGVGGAVRVTDWLTLKLFLIDNNSHVDFNSASTTPGALRAYQLDLLRVTGNSSMSHNRGLTAAVTDGALAYSSNAADLGGGAVYASRLDLLLIEGGGSVCNNSLAGSGGEGGAVYVSGAAKRVVVRGTGSKADNNAAPVNGGFLSAYSLLELELSDGGSMTGNSASAGNGGAIMLHTSLANATVQSAGILANNSAEEGGAIYVTGSVTGSVVLRSGGIVEANRASRRTGGFLYVGSVVLGEVLVEGAGSRLCGCSSILSGGAISVQDAVYGGLRVADRGTACGNWAELGDGGLMYGGFTVTSVEVLTGASIEGNTADGRGGAVAMEGPLLQVHVSSGGRIANNQAGTDGGAFYADFISSLDLTNGATAAANVAGGDGGFAYTPRMGSLRIISSSVLANRAGRSGGMVALPSPLGSLEIWASNLSSNVAERGSGGVLYGMSRLGSSVPISASSRGVYNISGGTIMYGNSANLDGGAFFLSAEMLSSASALGLNITTARLISFTDVTFAANTANGAGGAISITSPSDRTRLVIRNATFVANIARTIGGALSARADAALRSDGDTGELAEGDGGSEDGGGASSQRRLLQEPASAAAVTAPPSVSPGPPSSAPAEGLEGYGASGPSGDTWLDIRDSTFQANVAVLDCGGGLYAEITPGGGTRISGCTFDGNRADGLSGGGMCIVARGNGAAVVLSGGTRVVRNSAQMGGGGVFAGLSSGHGHVLRAEDVILVDNKADVGGGLMLMAGPGSRAELDGVLLGANVAATSGGAVYAECAASVSSDGAMQEGRDALTSDEAAEAIRACGTETILSARGSNFTGNTAGTGRGGGIFLGTGSSATVGGCRLERNTAGAAGGSIAAVSCRSLELVGGSLVLDSAAFVGGGLFTQSCDRVLMRNVTLEGNHAVTDVLTFLVTVRVEPVGPPGPSLNASGNGNGLSASSPQRPWQDPGLAFLDPGSAAGGSLTVPVIGGIATWPYLTVRGWPGHYTLVFNASAVEDPGLYEDDRPSIWDFNRSDYSSRFKAVLGTDGRVAVVAIAPTDDPGSTSAASSSDSALATEGLEDVRSSWLALCQQLGYLAQANRLPGNSTGSGDGSSSVSSRTSITSVEELLAACGSLWVDASGGGQSGYQELQCNQGYTGLLCAACRAGFFINSDFECSPCPSQQRNTALALLALFGGVALVLYTSVTNLKENYAVTSDGTSQVDEEEPPSEFLKVAIVHVQFYIIIARLPVAYPDIITRMQAVMGAMTGAESSVAFSYSCFFRDGESDSQARAQLMGSLLVPCAVVAICIILWTLRYLLYNRARMRRASNLRGLRGKNKEQLHDVISEVLAASEAKQQQMPLPVPRASRLASADMAACDRGLSASDVSTQLDVERPAFRLSAVAPIGPAPLDDCFPTEAEPGSVEKAPPTALRKCMNALAALPQRLVERFHASALTKILIRLDETLGLRQQLGIMLMIAIFILYPGWAQASLSVFACYHIDDGVTGPFPQKQKATWAYGYWIRDMSQQCYSGVHLWFYVPVGVAAVLLFSLMPPALSFVLLWRNRHELDDVGTVQRYGFLYSRYK</sequence>
<organism evidence="3 4">
    <name type="scientific">Gonium pectorale</name>
    <name type="common">Green alga</name>
    <dbReference type="NCBI Taxonomy" id="33097"/>
    <lineage>
        <taxon>Eukaryota</taxon>
        <taxon>Viridiplantae</taxon>
        <taxon>Chlorophyta</taxon>
        <taxon>core chlorophytes</taxon>
        <taxon>Chlorophyceae</taxon>
        <taxon>CS clade</taxon>
        <taxon>Chlamydomonadales</taxon>
        <taxon>Volvocaceae</taxon>
        <taxon>Gonium</taxon>
    </lineage>
</organism>
<evidence type="ECO:0000256" key="2">
    <source>
        <dbReference type="SAM" id="Phobius"/>
    </source>
</evidence>
<protein>
    <recommendedName>
        <fullName evidence="5">Right handed beta helix domain-containing protein</fullName>
    </recommendedName>
</protein>
<feature type="region of interest" description="Disordered" evidence="1">
    <location>
        <begin position="771"/>
        <end position="833"/>
    </location>
</feature>
<dbReference type="InterPro" id="IPR011050">
    <property type="entry name" value="Pectin_lyase_fold/virulence"/>
</dbReference>
<feature type="transmembrane region" description="Helical" evidence="2">
    <location>
        <begin position="1653"/>
        <end position="1671"/>
    </location>
</feature>
<feature type="transmembrane region" description="Helical" evidence="2">
    <location>
        <begin position="1486"/>
        <end position="1506"/>
    </location>
</feature>
<name>A0A150FZD0_GONPE</name>
<evidence type="ECO:0000313" key="3">
    <source>
        <dbReference type="EMBL" id="KXZ42565.1"/>
    </source>
</evidence>
<dbReference type="Proteomes" id="UP000075714">
    <property type="component" value="Unassembled WGS sequence"/>
</dbReference>
<dbReference type="STRING" id="33097.A0A150FZD0"/>
<evidence type="ECO:0008006" key="5">
    <source>
        <dbReference type="Google" id="ProtNLM"/>
    </source>
</evidence>
<reference evidence="4" key="1">
    <citation type="journal article" date="2016" name="Nat. Commun.">
        <title>The Gonium pectorale genome demonstrates co-option of cell cycle regulation during the evolution of multicellularity.</title>
        <authorList>
            <person name="Hanschen E.R."/>
            <person name="Marriage T.N."/>
            <person name="Ferris P.J."/>
            <person name="Hamaji T."/>
            <person name="Toyoda A."/>
            <person name="Fujiyama A."/>
            <person name="Neme R."/>
            <person name="Noguchi H."/>
            <person name="Minakuchi Y."/>
            <person name="Suzuki M."/>
            <person name="Kawai-Toyooka H."/>
            <person name="Smith D.R."/>
            <person name="Sparks H."/>
            <person name="Anderson J."/>
            <person name="Bakaric R."/>
            <person name="Luria V."/>
            <person name="Karger A."/>
            <person name="Kirschner M.W."/>
            <person name="Durand P.M."/>
            <person name="Michod R.E."/>
            <person name="Nozaki H."/>
            <person name="Olson B.J."/>
        </authorList>
    </citation>
    <scope>NUCLEOTIDE SEQUENCE [LARGE SCALE GENOMIC DNA]</scope>
    <source>
        <strain evidence="4">NIES-2863</strain>
    </source>
</reference>
<keyword evidence="2" id="KW-0812">Transmembrane</keyword>
<dbReference type="SMART" id="SM00710">
    <property type="entry name" value="PbH1"/>
    <property type="match status" value="9"/>
</dbReference>
<dbReference type="GO" id="GO:0000724">
    <property type="term" value="P:double-strand break repair via homologous recombination"/>
    <property type="evidence" value="ECO:0007669"/>
    <property type="project" value="TreeGrafter"/>
</dbReference>
<evidence type="ECO:0000313" key="4">
    <source>
        <dbReference type="Proteomes" id="UP000075714"/>
    </source>
</evidence>
<keyword evidence="2" id="KW-0472">Membrane</keyword>
<proteinExistence type="predicted"/>
<dbReference type="PANTHER" id="PTHR19862">
    <property type="entry name" value="WD REPEAT-CONTAINING PROTEIN 48"/>
    <property type="match status" value="1"/>
</dbReference>
<feature type="region of interest" description="Disordered" evidence="1">
    <location>
        <begin position="1131"/>
        <end position="1159"/>
    </location>
</feature>
<dbReference type="EMBL" id="LSYV01000134">
    <property type="protein sequence ID" value="KXZ42565.1"/>
    <property type="molecule type" value="Genomic_DNA"/>
</dbReference>
<accession>A0A150FZD0</accession>
<dbReference type="InterPro" id="IPR006626">
    <property type="entry name" value="PbH1"/>
</dbReference>
<keyword evidence="4" id="KW-1185">Reference proteome</keyword>
<comment type="caution">
    <text evidence="3">The sequence shown here is derived from an EMBL/GenBank/DDBJ whole genome shotgun (WGS) entry which is preliminary data.</text>
</comment>
<dbReference type="PANTHER" id="PTHR19862:SF14">
    <property type="entry name" value="WD REPEAT-CONTAINING PROTEIN 48"/>
    <property type="match status" value="1"/>
</dbReference>
<dbReference type="InterPro" id="IPR051246">
    <property type="entry name" value="WDR48"/>
</dbReference>
<feature type="compositionally biased region" description="Low complexity" evidence="1">
    <location>
        <begin position="800"/>
        <end position="810"/>
    </location>
</feature>